<dbReference type="GO" id="GO:0008270">
    <property type="term" value="F:zinc ion binding"/>
    <property type="evidence" value="ECO:0007669"/>
    <property type="project" value="UniProtKB-KW"/>
</dbReference>
<dbReference type="SMART" id="SM00356">
    <property type="entry name" value="ZnF_C3H1"/>
    <property type="match status" value="3"/>
</dbReference>
<reference evidence="6" key="1">
    <citation type="submission" date="2013-10" db="EMBL/GenBank/DDBJ databases">
        <title>Genomic analysis of the causative agents of coccidiosis in chickens.</title>
        <authorList>
            <person name="Reid A.J."/>
            <person name="Blake D."/>
            <person name="Billington K."/>
            <person name="Browne H."/>
            <person name="Dunn M."/>
            <person name="Hung S."/>
            <person name="Kawahara F."/>
            <person name="Miranda-Saavedra D."/>
            <person name="Mourier T."/>
            <person name="Nagra H."/>
            <person name="Otto T.D."/>
            <person name="Rawlings N."/>
            <person name="Sanchez A."/>
            <person name="Sanders M."/>
            <person name="Subramaniam C."/>
            <person name="Tay Y."/>
            <person name="Dear P."/>
            <person name="Doerig C."/>
            <person name="Gruber A."/>
            <person name="Parkinson J."/>
            <person name="Shirley M."/>
            <person name="Wan K.L."/>
            <person name="Berriman M."/>
            <person name="Tomley F."/>
            <person name="Pain A."/>
        </authorList>
    </citation>
    <scope>NUCLEOTIDE SEQUENCE [LARGE SCALE GENOMIC DNA]</scope>
    <source>
        <strain evidence="6">Houghton</strain>
    </source>
</reference>
<dbReference type="GeneID" id="25257703"/>
<keyword evidence="3 4" id="KW-0862">Zinc</keyword>
<feature type="domain" description="C3H1-type" evidence="5">
    <location>
        <begin position="43"/>
        <end position="71"/>
    </location>
</feature>
<keyword evidence="2 4" id="KW-0863">Zinc-finger</keyword>
<dbReference type="EMBL" id="HG676802">
    <property type="protein sequence ID" value="CDJ44273.1"/>
    <property type="molecule type" value="Genomic_DNA"/>
</dbReference>
<accession>U6L4Y1</accession>
<keyword evidence="1 4" id="KW-0479">Metal-binding</keyword>
<dbReference type="GO" id="GO:0010468">
    <property type="term" value="P:regulation of gene expression"/>
    <property type="evidence" value="ECO:0007669"/>
    <property type="project" value="UniProtKB-ARBA"/>
</dbReference>
<feature type="zinc finger region" description="C3H1-type" evidence="4">
    <location>
        <begin position="43"/>
        <end position="71"/>
    </location>
</feature>
<evidence type="ECO:0000256" key="1">
    <source>
        <dbReference type="ARBA" id="ARBA00022723"/>
    </source>
</evidence>
<feature type="zinc finger region" description="C3H1-type" evidence="4">
    <location>
        <begin position="79"/>
        <end position="107"/>
    </location>
</feature>
<feature type="non-terminal residue" evidence="6">
    <location>
        <position position="1"/>
    </location>
</feature>
<keyword evidence="7" id="KW-1185">Reference proteome</keyword>
<dbReference type="Pfam" id="PF00642">
    <property type="entry name" value="zf-CCCH"/>
    <property type="match status" value="1"/>
</dbReference>
<protein>
    <submittedName>
        <fullName evidence="6">Zinc finger (CCCH type) protein, putative</fullName>
    </submittedName>
</protein>
<name>U6L4Y1_EIMTE</name>
<dbReference type="VEuPathDB" id="ToxoDB:ETH_00043320"/>
<feature type="non-terminal residue" evidence="6">
    <location>
        <position position="117"/>
    </location>
</feature>
<feature type="domain" description="C3H1-type" evidence="5">
    <location>
        <begin position="8"/>
        <end position="35"/>
    </location>
</feature>
<dbReference type="PANTHER" id="PTHR38160">
    <property type="entry name" value="ZINC FINGER CCCH DOMAIN-CONTAINING PROTEIN 40"/>
    <property type="match status" value="1"/>
</dbReference>
<organism evidence="6 7">
    <name type="scientific">Eimeria tenella</name>
    <name type="common">Coccidian parasite</name>
    <dbReference type="NCBI Taxonomy" id="5802"/>
    <lineage>
        <taxon>Eukaryota</taxon>
        <taxon>Sar</taxon>
        <taxon>Alveolata</taxon>
        <taxon>Apicomplexa</taxon>
        <taxon>Conoidasida</taxon>
        <taxon>Coccidia</taxon>
        <taxon>Eucoccidiorida</taxon>
        <taxon>Eimeriorina</taxon>
        <taxon>Eimeriidae</taxon>
        <taxon>Eimeria</taxon>
    </lineage>
</organism>
<dbReference type="InterPro" id="IPR045868">
    <property type="entry name" value="Znf_C3H13/40"/>
</dbReference>
<evidence type="ECO:0000313" key="6">
    <source>
        <dbReference type="EMBL" id="CDJ44273.1"/>
    </source>
</evidence>
<dbReference type="RefSeq" id="XP_013235022.1">
    <property type="nucleotide sequence ID" value="XM_013379568.1"/>
</dbReference>
<dbReference type="GO" id="GO:0051252">
    <property type="term" value="P:regulation of RNA metabolic process"/>
    <property type="evidence" value="ECO:0007669"/>
    <property type="project" value="UniProtKB-ARBA"/>
</dbReference>
<dbReference type="Gene3D" id="4.10.1000.10">
    <property type="entry name" value="Zinc finger, CCCH-type"/>
    <property type="match status" value="3"/>
</dbReference>
<dbReference type="OrthoDB" id="348541at2759"/>
<evidence type="ECO:0000313" key="7">
    <source>
        <dbReference type="Proteomes" id="UP000030747"/>
    </source>
</evidence>
<dbReference type="InterPro" id="IPR036855">
    <property type="entry name" value="Znf_CCCH_sf"/>
</dbReference>
<dbReference type="SUPFAM" id="SSF90229">
    <property type="entry name" value="CCCH zinc finger"/>
    <property type="match status" value="3"/>
</dbReference>
<evidence type="ECO:0000256" key="3">
    <source>
        <dbReference type="ARBA" id="ARBA00022833"/>
    </source>
</evidence>
<gene>
    <name evidence="6" type="ORF">ETH_00043320</name>
</gene>
<dbReference type="PROSITE" id="PS50103">
    <property type="entry name" value="ZF_C3H1"/>
    <property type="match status" value="3"/>
</dbReference>
<sequence length="117" mass="13385">PHQVEDQFFRIKMCQNFLNGSCSKSHTCSYAHSEEELREPPALTKTKMCVHWQAGTCPATDGSCLFAHGEAELRSTSDYYKTKLCKFWVRGGVCPAGESCRHAHGEQELRKRNYRRT</sequence>
<dbReference type="OMA" id="ECTRGEN"/>
<evidence type="ECO:0000259" key="5">
    <source>
        <dbReference type="PROSITE" id="PS50103"/>
    </source>
</evidence>
<dbReference type="AlphaFoldDB" id="U6L4Y1"/>
<feature type="zinc finger region" description="C3H1-type" evidence="4">
    <location>
        <begin position="8"/>
        <end position="35"/>
    </location>
</feature>
<evidence type="ECO:0000256" key="4">
    <source>
        <dbReference type="PROSITE-ProRule" id="PRU00723"/>
    </source>
</evidence>
<dbReference type="InterPro" id="IPR000571">
    <property type="entry name" value="Znf_CCCH"/>
</dbReference>
<proteinExistence type="predicted"/>
<feature type="domain" description="C3H1-type" evidence="5">
    <location>
        <begin position="79"/>
        <end position="107"/>
    </location>
</feature>
<evidence type="ECO:0000256" key="2">
    <source>
        <dbReference type="ARBA" id="ARBA00022771"/>
    </source>
</evidence>
<reference evidence="6" key="2">
    <citation type="submission" date="2013-10" db="EMBL/GenBank/DDBJ databases">
        <authorList>
            <person name="Aslett M."/>
        </authorList>
    </citation>
    <scope>NUCLEOTIDE SEQUENCE [LARGE SCALE GENOMIC DNA]</scope>
    <source>
        <strain evidence="6">Houghton</strain>
    </source>
</reference>
<dbReference type="PANTHER" id="PTHR38160:SF1">
    <property type="entry name" value="ZINC FINGER CCCH DOMAIN-CONTAINING PROTEIN 40"/>
    <property type="match status" value="1"/>
</dbReference>
<dbReference type="Proteomes" id="UP000030747">
    <property type="component" value="Unassembled WGS sequence"/>
</dbReference>
<dbReference type="FunFam" id="4.10.1000.10:FF:000003">
    <property type="entry name" value="Zinc finger CCCH domain-containing protein"/>
    <property type="match status" value="1"/>
</dbReference>
<dbReference type="VEuPathDB" id="ToxoDB:ETH2_0948600"/>